<reference evidence="2" key="1">
    <citation type="journal article" date="2014" name="Front. Microbiol.">
        <title>High frequency of phylogenetically diverse reductive dehalogenase-homologous genes in deep subseafloor sedimentary metagenomes.</title>
        <authorList>
            <person name="Kawai M."/>
            <person name="Futagami T."/>
            <person name="Toyoda A."/>
            <person name="Takaki Y."/>
            <person name="Nishi S."/>
            <person name="Hori S."/>
            <person name="Arai W."/>
            <person name="Tsubouchi T."/>
            <person name="Morono Y."/>
            <person name="Uchiyama I."/>
            <person name="Ito T."/>
            <person name="Fujiyama A."/>
            <person name="Inagaki F."/>
            <person name="Takami H."/>
        </authorList>
    </citation>
    <scope>NUCLEOTIDE SEQUENCE</scope>
    <source>
        <strain evidence="2">Expedition CK06-06</strain>
    </source>
</reference>
<dbReference type="EMBL" id="BARW01023406">
    <property type="protein sequence ID" value="GAI95324.1"/>
    <property type="molecule type" value="Genomic_DNA"/>
</dbReference>
<keyword evidence="1" id="KW-0812">Transmembrane</keyword>
<feature type="transmembrane region" description="Helical" evidence="1">
    <location>
        <begin position="12"/>
        <end position="32"/>
    </location>
</feature>
<name>X1USJ4_9ZZZZ</name>
<accession>X1USJ4</accession>
<keyword evidence="1" id="KW-1133">Transmembrane helix</keyword>
<proteinExistence type="predicted"/>
<keyword evidence="1" id="KW-0472">Membrane</keyword>
<sequence length="79" mass="8102">MAEKEDTSKGIVIGAIGGTVLGATAVAALLAARPAAAAPSEEKLDYLIAAQEIMVGLLGEIKGGINQLLEKEELPTMLR</sequence>
<evidence type="ECO:0000256" key="1">
    <source>
        <dbReference type="SAM" id="Phobius"/>
    </source>
</evidence>
<comment type="caution">
    <text evidence="2">The sequence shown here is derived from an EMBL/GenBank/DDBJ whole genome shotgun (WGS) entry which is preliminary data.</text>
</comment>
<evidence type="ECO:0000313" key="2">
    <source>
        <dbReference type="EMBL" id="GAI95324.1"/>
    </source>
</evidence>
<protein>
    <submittedName>
        <fullName evidence="2">Uncharacterized protein</fullName>
    </submittedName>
</protein>
<feature type="non-terminal residue" evidence="2">
    <location>
        <position position="79"/>
    </location>
</feature>
<dbReference type="AlphaFoldDB" id="X1USJ4"/>
<organism evidence="2">
    <name type="scientific">marine sediment metagenome</name>
    <dbReference type="NCBI Taxonomy" id="412755"/>
    <lineage>
        <taxon>unclassified sequences</taxon>
        <taxon>metagenomes</taxon>
        <taxon>ecological metagenomes</taxon>
    </lineage>
</organism>
<gene>
    <name evidence="2" type="ORF">S12H4_38828</name>
</gene>